<dbReference type="InterPro" id="IPR050765">
    <property type="entry name" value="Riboflavin_Biosynth_HTPR"/>
</dbReference>
<dbReference type="Pfam" id="PF01872">
    <property type="entry name" value="RibD_C"/>
    <property type="match status" value="1"/>
</dbReference>
<dbReference type="SUPFAM" id="SSF53597">
    <property type="entry name" value="Dihydrofolate reductase-like"/>
    <property type="match status" value="1"/>
</dbReference>
<accession>A0ABQ3VIB4</accession>
<evidence type="ECO:0000259" key="1">
    <source>
        <dbReference type="Pfam" id="PF01872"/>
    </source>
</evidence>
<evidence type="ECO:0000313" key="3">
    <source>
        <dbReference type="Proteomes" id="UP000635565"/>
    </source>
</evidence>
<name>A0ABQ3VIB4_9CHLR</name>
<evidence type="ECO:0000313" key="2">
    <source>
        <dbReference type="EMBL" id="GHO85934.1"/>
    </source>
</evidence>
<organism evidence="2 3">
    <name type="scientific">Dictyobacter formicarum</name>
    <dbReference type="NCBI Taxonomy" id="2778368"/>
    <lineage>
        <taxon>Bacteria</taxon>
        <taxon>Bacillati</taxon>
        <taxon>Chloroflexota</taxon>
        <taxon>Ktedonobacteria</taxon>
        <taxon>Ktedonobacterales</taxon>
        <taxon>Dictyobacteraceae</taxon>
        <taxon>Dictyobacter</taxon>
    </lineage>
</organism>
<dbReference type="InterPro" id="IPR002734">
    <property type="entry name" value="RibDG_C"/>
</dbReference>
<dbReference type="InterPro" id="IPR024072">
    <property type="entry name" value="DHFR-like_dom_sf"/>
</dbReference>
<gene>
    <name evidence="2" type="ORF">KSZ_39400</name>
</gene>
<sequence length="176" mass="19802">MSGVSKCFLQHAVDEDFNERTLNFFRSVDTLVFGRLTYELMAKHWPTQAAATDDPLIAEKMNTLPKVVFSRTLEKAEWGEWKNVTVVKGNLEEEIAKLKQEPGRDMVIFGSSEIASVLARAGLIDDYLLYLSPVVLGSGIPLFKGMKERIKLQLVDVQNLSSGVVRLHYRSVNSLQ</sequence>
<proteinExistence type="predicted"/>
<keyword evidence="3" id="KW-1185">Reference proteome</keyword>
<comment type="caution">
    <text evidence="2">The sequence shown here is derived from an EMBL/GenBank/DDBJ whole genome shotgun (WGS) entry which is preliminary data.</text>
</comment>
<reference evidence="2 3" key="1">
    <citation type="journal article" date="2021" name="Int. J. Syst. Evol. Microbiol.">
        <title>Reticulibacter mediterranei gen. nov., sp. nov., within the new family Reticulibacteraceae fam. nov., and Ktedonospora formicarum gen. nov., sp. nov., Ktedonobacter robiniae sp. nov., Dictyobacter formicarum sp. nov. and Dictyobacter arantiisoli sp. nov., belonging to the class Ktedonobacteria.</title>
        <authorList>
            <person name="Yabe S."/>
            <person name="Zheng Y."/>
            <person name="Wang C.M."/>
            <person name="Sakai Y."/>
            <person name="Abe K."/>
            <person name="Yokota A."/>
            <person name="Donadio S."/>
            <person name="Cavaletti L."/>
            <person name="Monciardini P."/>
        </authorList>
    </citation>
    <scope>NUCLEOTIDE SEQUENCE [LARGE SCALE GENOMIC DNA]</scope>
    <source>
        <strain evidence="2 3">SOSP1-9</strain>
    </source>
</reference>
<dbReference type="Gene3D" id="3.40.430.10">
    <property type="entry name" value="Dihydrofolate Reductase, subunit A"/>
    <property type="match status" value="1"/>
</dbReference>
<dbReference type="RefSeq" id="WP_201363563.1">
    <property type="nucleotide sequence ID" value="NZ_BNJJ01000010.1"/>
</dbReference>
<dbReference type="PANTHER" id="PTHR38011">
    <property type="entry name" value="DIHYDROFOLATE REDUCTASE FAMILY PROTEIN (AFU_ORTHOLOGUE AFUA_8G06820)"/>
    <property type="match status" value="1"/>
</dbReference>
<dbReference type="EMBL" id="BNJJ01000010">
    <property type="protein sequence ID" value="GHO85934.1"/>
    <property type="molecule type" value="Genomic_DNA"/>
</dbReference>
<dbReference type="Proteomes" id="UP000635565">
    <property type="component" value="Unassembled WGS sequence"/>
</dbReference>
<protein>
    <recommendedName>
        <fullName evidence="1">Bacterial bifunctional deaminase-reductase C-terminal domain-containing protein</fullName>
    </recommendedName>
</protein>
<dbReference type="PANTHER" id="PTHR38011:SF11">
    <property type="entry name" value="2,5-DIAMINO-6-RIBOSYLAMINO-4(3H)-PYRIMIDINONE 5'-PHOSPHATE REDUCTASE"/>
    <property type="match status" value="1"/>
</dbReference>
<feature type="domain" description="Bacterial bifunctional deaminase-reductase C-terminal" evidence="1">
    <location>
        <begin position="19"/>
        <end position="165"/>
    </location>
</feature>